<evidence type="ECO:0000256" key="7">
    <source>
        <dbReference type="ARBA" id="ARBA00022729"/>
    </source>
</evidence>
<reference evidence="17 18" key="1">
    <citation type="submission" date="2022-05" db="EMBL/GenBank/DDBJ databases">
        <authorList>
            <consortium name="Genoscope - CEA"/>
            <person name="William W."/>
        </authorList>
    </citation>
    <scope>NUCLEOTIDE SEQUENCE [LARGE SCALE GENOMIC DNA]</scope>
</reference>
<evidence type="ECO:0000256" key="9">
    <source>
        <dbReference type="ARBA" id="ARBA00022989"/>
    </source>
</evidence>
<feature type="compositionally biased region" description="Basic residues" evidence="13">
    <location>
        <begin position="1042"/>
        <end position="1055"/>
    </location>
</feature>
<evidence type="ECO:0000259" key="16">
    <source>
        <dbReference type="PROSITE" id="PS50095"/>
    </source>
</evidence>
<dbReference type="PROSITE" id="PS50095">
    <property type="entry name" value="PLAT"/>
    <property type="match status" value="1"/>
</dbReference>
<evidence type="ECO:0000256" key="8">
    <source>
        <dbReference type="ARBA" id="ARBA00022737"/>
    </source>
</evidence>
<dbReference type="SUPFAM" id="SSF57184">
    <property type="entry name" value="Growth factor receptor domain"/>
    <property type="match status" value="1"/>
</dbReference>
<dbReference type="PANTHER" id="PTHR10877">
    <property type="entry name" value="POLYCYSTIN FAMILY MEMBER"/>
    <property type="match status" value="1"/>
</dbReference>
<feature type="domain" description="EGF-like" evidence="15">
    <location>
        <begin position="75"/>
        <end position="117"/>
    </location>
</feature>
<dbReference type="PANTHER" id="PTHR10877:SF150">
    <property type="entry name" value="REJ DOMAIN-CONTAINING PROTEIN"/>
    <property type="match status" value="1"/>
</dbReference>
<evidence type="ECO:0000256" key="5">
    <source>
        <dbReference type="ARBA" id="ARBA00022536"/>
    </source>
</evidence>
<comment type="subcellular location">
    <subcellularLocation>
        <location evidence="2">Cell membrane</location>
    </subcellularLocation>
    <subcellularLocation>
        <location evidence="1">Membrane</location>
        <topology evidence="1">Multi-pass membrane protein</topology>
    </subcellularLocation>
</comment>
<feature type="domain" description="PLAT" evidence="16">
    <location>
        <begin position="1204"/>
        <end position="1324"/>
    </location>
</feature>
<evidence type="ECO:0000256" key="3">
    <source>
        <dbReference type="ARBA" id="ARBA00007200"/>
    </source>
</evidence>
<feature type="transmembrane region" description="Helical" evidence="14">
    <location>
        <begin position="1159"/>
        <end position="1179"/>
    </location>
</feature>
<evidence type="ECO:0000256" key="2">
    <source>
        <dbReference type="ARBA" id="ARBA00004236"/>
    </source>
</evidence>
<comment type="caution">
    <text evidence="17">The sequence shown here is derived from an EMBL/GenBank/DDBJ whole genome shotgun (WGS) entry which is preliminary data.</text>
</comment>
<evidence type="ECO:0000256" key="11">
    <source>
        <dbReference type="ARBA" id="ARBA00023157"/>
    </source>
</evidence>
<keyword evidence="11" id="KW-1015">Disulfide bond</keyword>
<dbReference type="Pfam" id="PF01825">
    <property type="entry name" value="GPS"/>
    <property type="match status" value="1"/>
</dbReference>
<dbReference type="InterPro" id="IPR036392">
    <property type="entry name" value="PLAT/LH2_dom_sf"/>
</dbReference>
<evidence type="ECO:0000313" key="18">
    <source>
        <dbReference type="Proteomes" id="UP001159428"/>
    </source>
</evidence>
<evidence type="ECO:0000256" key="4">
    <source>
        <dbReference type="ARBA" id="ARBA00022475"/>
    </source>
</evidence>
<dbReference type="FunFam" id="2.10.25.10:FF:000038">
    <property type="entry name" value="Fibrillin 2"/>
    <property type="match status" value="1"/>
</dbReference>
<feature type="transmembrane region" description="Helical" evidence="14">
    <location>
        <begin position="1371"/>
        <end position="1391"/>
    </location>
</feature>
<dbReference type="PROSITE" id="PS00010">
    <property type="entry name" value="ASX_HYDROXYL"/>
    <property type="match status" value="1"/>
</dbReference>
<protein>
    <recommendedName>
        <fullName evidence="19">Polycystic kidney disease protein 1-like 2</fullName>
    </recommendedName>
</protein>
<dbReference type="SMART" id="SM00303">
    <property type="entry name" value="GPS"/>
    <property type="match status" value="1"/>
</dbReference>
<dbReference type="Gene3D" id="2.60.60.20">
    <property type="entry name" value="PLAT/LH2 domain"/>
    <property type="match status" value="1"/>
</dbReference>
<dbReference type="Pfam" id="PF20519">
    <property type="entry name" value="Polycystin_dom"/>
    <property type="match status" value="1"/>
</dbReference>
<comment type="caution">
    <text evidence="12">Lacks conserved residue(s) required for the propagation of feature annotation.</text>
</comment>
<dbReference type="Proteomes" id="UP001159428">
    <property type="component" value="Unassembled WGS sequence"/>
</dbReference>
<keyword evidence="6 14" id="KW-0812">Transmembrane</keyword>
<dbReference type="InterPro" id="IPR000742">
    <property type="entry name" value="EGF"/>
</dbReference>
<dbReference type="Gene3D" id="2.60.220.50">
    <property type="match status" value="1"/>
</dbReference>
<dbReference type="InterPro" id="IPR000203">
    <property type="entry name" value="GPS"/>
</dbReference>
<feature type="transmembrane region" description="Helical" evidence="14">
    <location>
        <begin position="1573"/>
        <end position="1593"/>
    </location>
</feature>
<dbReference type="InterPro" id="IPR051223">
    <property type="entry name" value="Polycystin"/>
</dbReference>
<feature type="region of interest" description="Disordered" evidence="13">
    <location>
        <begin position="1042"/>
        <end position="1064"/>
    </location>
</feature>
<dbReference type="Gene3D" id="2.10.25.10">
    <property type="entry name" value="Laminin"/>
    <property type="match status" value="3"/>
</dbReference>
<dbReference type="InterPro" id="IPR013122">
    <property type="entry name" value="PKD1_2_channel"/>
</dbReference>
<dbReference type="Pfam" id="PF01477">
    <property type="entry name" value="PLAT"/>
    <property type="match status" value="1"/>
</dbReference>
<keyword evidence="7" id="KW-0732">Signal</keyword>
<dbReference type="GO" id="GO:0005886">
    <property type="term" value="C:plasma membrane"/>
    <property type="evidence" value="ECO:0007669"/>
    <property type="project" value="UniProtKB-SubCell"/>
</dbReference>
<keyword evidence="9 14" id="KW-1133">Transmembrane helix</keyword>
<feature type="transmembrane region" description="Helical" evidence="14">
    <location>
        <begin position="1471"/>
        <end position="1497"/>
    </location>
</feature>
<evidence type="ECO:0000259" key="15">
    <source>
        <dbReference type="PROSITE" id="PS50026"/>
    </source>
</evidence>
<dbReference type="InterPro" id="IPR001881">
    <property type="entry name" value="EGF-like_Ca-bd_dom"/>
</dbReference>
<evidence type="ECO:0000313" key="17">
    <source>
        <dbReference type="EMBL" id="CAH3140533.1"/>
    </source>
</evidence>
<keyword evidence="8" id="KW-0677">Repeat</keyword>
<evidence type="ECO:0000256" key="10">
    <source>
        <dbReference type="ARBA" id="ARBA00023136"/>
    </source>
</evidence>
<dbReference type="Pfam" id="PF08016">
    <property type="entry name" value="PKD_channel"/>
    <property type="match status" value="1"/>
</dbReference>
<proteinExistence type="inferred from homology"/>
<gene>
    <name evidence="17" type="ORF">PMEA_00019245</name>
</gene>
<name>A0AAU9X946_9CNID</name>
<evidence type="ECO:0000256" key="1">
    <source>
        <dbReference type="ARBA" id="ARBA00004141"/>
    </source>
</evidence>
<dbReference type="GO" id="GO:0005262">
    <property type="term" value="F:calcium channel activity"/>
    <property type="evidence" value="ECO:0007669"/>
    <property type="project" value="TreeGrafter"/>
</dbReference>
<dbReference type="SMART" id="SM00308">
    <property type="entry name" value="LH2"/>
    <property type="match status" value="1"/>
</dbReference>
<dbReference type="EMBL" id="CALNXJ010000034">
    <property type="protein sequence ID" value="CAH3140533.1"/>
    <property type="molecule type" value="Genomic_DNA"/>
</dbReference>
<dbReference type="InterPro" id="IPR002859">
    <property type="entry name" value="PKD/REJ-like"/>
</dbReference>
<evidence type="ECO:0000256" key="13">
    <source>
        <dbReference type="SAM" id="MobiDB-lite"/>
    </source>
</evidence>
<evidence type="ECO:0000256" key="14">
    <source>
        <dbReference type="SAM" id="Phobius"/>
    </source>
</evidence>
<sequence>MSPAYIPIEVTAELLRLKSARIIAVTIGKNIDMTAMRTVTEREEDIFRMTEFNDLVANADIISKKSCVNALQTQGISFCSVDRSLSNCQFPAYCVNATNNTSCVCSPGYLGDPPNCEDINECTDGTHDCHISAYCVNTPGSYNCSCKHSGYSYNGSICVDVDECKDPERCADAANCTNLDGSYDCYCSEVASHLCFGTTLCDTPRVSIKDVGRSVDQPTEVQLSSYHTFTANVAVRCAKIWTQNMSWILADPSLNNSDALLNGSVVSTERNTWTLTDHHLQYAHVVYALFFSFTVLQGSNNLTHSVFDRGYIIIRPSLLVAMISGETEVTRGKEQIITLNGSDSYDPHVGHGSLESLTFFWLCKRSDEEFPTGNPNDIQIVPILSTQSSKSLGGCFGTGIGRLAITEPVITLNASSMENTNASYIFKLIVTKDARLSSDSKTIHVVEGSPPAVSFIFVMGDRLNVNPSAPLTISADYLSYSCVDRAQFEWFLYQEDENLTWIQIYGTPERSQVFSVDPEMLKNDTKYRLELTLKLKDEAPSKTVQVFRTAVLPQKGSCVITPETGEAVYTVFQLQCFDWFVLDEVLTYEVQVIGEENIHLTLYYGLNASQHFVLPQGNSSRGYVSKIKVFVSRSNGATSEVDITVKVTPPQLRVQQDFFELLEKSSAFFEDFIFEEGTQKAWQLMTAMLLTLEKQEFETRNFSSSATPSQLKSALRDIALKRFQLTEVDLSSAVSLSAFVASAGKKVTELSLLSKVILGFNIAALLLSKAKEKNANDERIISQGIYNLFFGTVELMMVSAEAAAIGKEGKTLSSEQLKTLRVPGMSILVGRESSCGLQERSLNLTEKDSFRLPRNMNRAFANESVEWAEYQMLKTSFNPYRWHESYHKVMSEVLSLEFTNDKGVLPVGGEDVDIDIKIPLNPPGNSSYDNNYFVRPQNMRYHIVELEENSDSIILEVQPVNESLSMTVFVKLGERPTVNNYSHMSNVPDFSSCSWDRVSGSWLSSCLRSPYQVMSTGHFKQTGLYYVGVLYVERSHDQLNHTRTRRSCNGKRRQRRDCVEPKPPPVKGIEYNKTLIYNPFTDENYTIKVRKYSCYYFALTQGKWSKDGCKVGDETNDHLLHCRCNHLTGFGGGFVFAPNPIDFNKVLNEFTRLEETENYVVLATVSSIFGVFVLMIIWARRADVKDERKLGPTVHVKPNENGTHMYEFTVVTGVWRNAGTTSNVFVKIYGTEGILESVNLTANSPPGRKMFARGNIEKFVFHLENSLGVVVKMELWHDNSGKNSSWFLDQAHLVDINNDQRWDFFHHSWLCLHKGSGSLKATIKSADPGNETRSFKTLFYSVTSVDLAEHHLWASVITRPLRNQFSRVQRASCCLGLLCLAMVCNAMFYQMNRVPDESIQIGPLQMSLRRLIIGIKSSLIIAPLSLIITGAFRYRKIKRQKQRLIGDIEESFNVEHTAATRSRWCSLPYSFLYIAWFLCLSVIFVSATITVFYSLQWGKQTANMWLASVVASCVQDIFFWQPAKVLTFTVLLILIFKRPKLNTKKGDRYKSSFTEEMKELRAYELRKEKFFRLARQFVAFMVFYLLLMIVAYGDKDHHRYLMTKGTRDGFTFFYKVNTGEKMWTYMLGKFVHDAYAGEWYNGQVEQTPEYISNKVSMLIGMPRLRQLRIKEDSCQTAEEVETIIDMCYDFYSTPEEDTTRLYLPHWIYLSDSQIKWKNLSQLCPRPWRYSTAEELNNFPSWAQHHIYGGGGYVLDLGYDKPTAIRMMEGVKDKDWIDRRTRAILLEFQVLNLNTDLISIITYYYEVLPFGFGLTYEKIDTIKMFNFQSTSNSFYLMCQLLFMLAVLVYISILLIRLCREGCAFFKKMWNWIDIAQIMNASLAIVFYVLKAKFMHDSIKELRRNPFLTVSFQFAIFGLTWKMLP</sequence>
<dbReference type="SMART" id="SM00179">
    <property type="entry name" value="EGF_CA"/>
    <property type="match status" value="3"/>
</dbReference>
<dbReference type="InterPro" id="IPR018097">
    <property type="entry name" value="EGF_Ca-bd_CS"/>
</dbReference>
<accession>A0AAU9X946</accession>
<dbReference type="Pfam" id="PF02010">
    <property type="entry name" value="REJ"/>
    <property type="match status" value="1"/>
</dbReference>
<dbReference type="PROSITE" id="PS01186">
    <property type="entry name" value="EGF_2"/>
    <property type="match status" value="1"/>
</dbReference>
<evidence type="ECO:0008006" key="19">
    <source>
        <dbReference type="Google" id="ProtNLM"/>
    </source>
</evidence>
<dbReference type="InterPro" id="IPR049883">
    <property type="entry name" value="NOTCH1_EGF-like"/>
</dbReference>
<dbReference type="GO" id="GO:0050982">
    <property type="term" value="P:detection of mechanical stimulus"/>
    <property type="evidence" value="ECO:0007669"/>
    <property type="project" value="TreeGrafter"/>
</dbReference>
<dbReference type="SUPFAM" id="SSF49723">
    <property type="entry name" value="Lipase/lipooxygenase domain (PLAT/LH2 domain)"/>
    <property type="match status" value="1"/>
</dbReference>
<feature type="transmembrane region" description="Helical" evidence="14">
    <location>
        <begin position="1833"/>
        <end position="1856"/>
    </location>
</feature>
<dbReference type="PROSITE" id="PS01187">
    <property type="entry name" value="EGF_CA"/>
    <property type="match status" value="2"/>
</dbReference>
<dbReference type="PROSITE" id="PS50026">
    <property type="entry name" value="EGF_3"/>
    <property type="match status" value="2"/>
</dbReference>
<dbReference type="CDD" id="cd00054">
    <property type="entry name" value="EGF_CA"/>
    <property type="match status" value="3"/>
</dbReference>
<dbReference type="GO" id="GO:0005509">
    <property type="term" value="F:calcium ion binding"/>
    <property type="evidence" value="ECO:0007669"/>
    <property type="project" value="InterPro"/>
</dbReference>
<organism evidence="17 18">
    <name type="scientific">Pocillopora meandrina</name>
    <dbReference type="NCBI Taxonomy" id="46732"/>
    <lineage>
        <taxon>Eukaryota</taxon>
        <taxon>Metazoa</taxon>
        <taxon>Cnidaria</taxon>
        <taxon>Anthozoa</taxon>
        <taxon>Hexacorallia</taxon>
        <taxon>Scleractinia</taxon>
        <taxon>Astrocoeniina</taxon>
        <taxon>Pocilloporidae</taxon>
        <taxon>Pocillopora</taxon>
    </lineage>
</organism>
<evidence type="ECO:0000256" key="6">
    <source>
        <dbReference type="ARBA" id="ARBA00022692"/>
    </source>
</evidence>
<comment type="similarity">
    <text evidence="3">Belongs to the polycystin family.</text>
</comment>
<keyword evidence="5 12" id="KW-0245">EGF-like domain</keyword>
<dbReference type="InterPro" id="IPR001024">
    <property type="entry name" value="PLAT/LH2_dom"/>
</dbReference>
<dbReference type="InterPro" id="IPR046338">
    <property type="entry name" value="GAIN_dom_sf"/>
</dbReference>
<dbReference type="InterPro" id="IPR046791">
    <property type="entry name" value="Polycystin_dom"/>
</dbReference>
<dbReference type="InterPro" id="IPR009030">
    <property type="entry name" value="Growth_fac_rcpt_cys_sf"/>
</dbReference>
<keyword evidence="18" id="KW-1185">Reference proteome</keyword>
<keyword evidence="4" id="KW-1003">Cell membrane</keyword>
<dbReference type="Pfam" id="PF07645">
    <property type="entry name" value="EGF_CA"/>
    <property type="match status" value="2"/>
</dbReference>
<dbReference type="InterPro" id="IPR000152">
    <property type="entry name" value="EGF-type_Asp/Asn_hydroxyl_site"/>
</dbReference>
<evidence type="ECO:0000256" key="12">
    <source>
        <dbReference type="PROSITE-ProRule" id="PRU00076"/>
    </source>
</evidence>
<feature type="transmembrane region" description="Helical" evidence="14">
    <location>
        <begin position="1517"/>
        <end position="1536"/>
    </location>
</feature>
<feature type="domain" description="EGF-like" evidence="15">
    <location>
        <begin position="118"/>
        <end position="159"/>
    </location>
</feature>
<keyword evidence="10 14" id="KW-0472">Membrane</keyword>
<feature type="transmembrane region" description="Helical" evidence="14">
    <location>
        <begin position="1411"/>
        <end position="1434"/>
    </location>
</feature>
<dbReference type="SMART" id="SM00181">
    <property type="entry name" value="EGF"/>
    <property type="match status" value="2"/>
</dbReference>
<feature type="transmembrane region" description="Helical" evidence="14">
    <location>
        <begin position="1868"/>
        <end position="1888"/>
    </location>
</feature>